<reference evidence="1" key="1">
    <citation type="submission" date="2021-02" db="EMBL/GenBank/DDBJ databases">
        <authorList>
            <person name="Dougan E. K."/>
            <person name="Rhodes N."/>
            <person name="Thang M."/>
            <person name="Chan C."/>
        </authorList>
    </citation>
    <scope>NUCLEOTIDE SEQUENCE</scope>
</reference>
<accession>A0A813ESX4</accession>
<keyword evidence="2" id="KW-1185">Reference proteome</keyword>
<protein>
    <submittedName>
        <fullName evidence="1">Uncharacterized protein</fullName>
    </submittedName>
</protein>
<comment type="caution">
    <text evidence="1">The sequence shown here is derived from an EMBL/GenBank/DDBJ whole genome shotgun (WGS) entry which is preliminary data.</text>
</comment>
<dbReference type="EMBL" id="CAJNNV010016434">
    <property type="protein sequence ID" value="CAE8604432.1"/>
    <property type="molecule type" value="Genomic_DNA"/>
</dbReference>
<evidence type="ECO:0000313" key="1">
    <source>
        <dbReference type="EMBL" id="CAE8604432.1"/>
    </source>
</evidence>
<dbReference type="Proteomes" id="UP000654075">
    <property type="component" value="Unassembled WGS sequence"/>
</dbReference>
<gene>
    <name evidence="1" type="ORF">PGLA1383_LOCUS22593</name>
</gene>
<proteinExistence type="predicted"/>
<dbReference type="AlphaFoldDB" id="A0A813ESX4"/>
<organism evidence="1 2">
    <name type="scientific">Polarella glacialis</name>
    <name type="common">Dinoflagellate</name>
    <dbReference type="NCBI Taxonomy" id="89957"/>
    <lineage>
        <taxon>Eukaryota</taxon>
        <taxon>Sar</taxon>
        <taxon>Alveolata</taxon>
        <taxon>Dinophyceae</taxon>
        <taxon>Suessiales</taxon>
        <taxon>Suessiaceae</taxon>
        <taxon>Polarella</taxon>
    </lineage>
</organism>
<sequence length="108" mass="12192">MTSTTTYQSPALAYGRAYGSTLPCTFKDARTMGVAFINFRAHALALGFQDKLHRQFLQDHGRTRHLDVAAATVQWLLLNLQQFNTKSIARFHCVGFQHLGFHCVGFVF</sequence>
<name>A0A813ESX4_POLGL</name>
<evidence type="ECO:0000313" key="2">
    <source>
        <dbReference type="Proteomes" id="UP000654075"/>
    </source>
</evidence>